<dbReference type="AlphaFoldDB" id="A0A316DT75"/>
<name>A0A316DT75_9FLAO</name>
<dbReference type="EMBL" id="JACWLN010000011">
    <property type="protein sequence ID" value="MBD1262422.1"/>
    <property type="molecule type" value="Genomic_DNA"/>
</dbReference>
<evidence type="ECO:0000313" key="3">
    <source>
        <dbReference type="EMBL" id="MBD1262422.1"/>
    </source>
</evidence>
<protein>
    <submittedName>
        <fullName evidence="4">CubicO group peptidase (Beta-lactamase class C family)</fullName>
    </submittedName>
    <submittedName>
        <fullName evidence="3">Serine hydrolase</fullName>
    </submittedName>
</protein>
<reference evidence="4 5" key="1">
    <citation type="submission" date="2018-05" db="EMBL/GenBank/DDBJ databases">
        <title>Genomic Encyclopedia of Archaeal and Bacterial Type Strains, Phase II (KMG-II): from individual species to whole genera.</title>
        <authorList>
            <person name="Goeker M."/>
        </authorList>
    </citation>
    <scope>NUCLEOTIDE SEQUENCE [LARGE SCALE GENOMIC DNA]</scope>
    <source>
        <strain evidence="4 5">DSM 23514</strain>
    </source>
</reference>
<dbReference type="PANTHER" id="PTHR43283:SF7">
    <property type="entry name" value="BETA-LACTAMASE-RELATED DOMAIN-CONTAINING PROTEIN"/>
    <property type="match status" value="1"/>
</dbReference>
<dbReference type="PANTHER" id="PTHR43283">
    <property type="entry name" value="BETA-LACTAMASE-RELATED"/>
    <property type="match status" value="1"/>
</dbReference>
<keyword evidence="1" id="KW-0472">Membrane</keyword>
<keyword evidence="3" id="KW-0378">Hydrolase</keyword>
<dbReference type="Proteomes" id="UP000245667">
    <property type="component" value="Unassembled WGS sequence"/>
</dbReference>
<gene>
    <name evidence="3" type="ORF">HZY62_17625</name>
    <name evidence="4" type="ORF">LX92_03758</name>
</gene>
<feature type="transmembrane region" description="Helical" evidence="1">
    <location>
        <begin position="7"/>
        <end position="23"/>
    </location>
</feature>
<proteinExistence type="predicted"/>
<feature type="domain" description="Beta-lactamase-related" evidence="2">
    <location>
        <begin position="159"/>
        <end position="418"/>
    </location>
</feature>
<evidence type="ECO:0000313" key="6">
    <source>
        <dbReference type="Proteomes" id="UP000651837"/>
    </source>
</evidence>
<dbReference type="Proteomes" id="UP000651837">
    <property type="component" value="Unassembled WGS sequence"/>
</dbReference>
<dbReference type="Pfam" id="PF00144">
    <property type="entry name" value="Beta-lactamase"/>
    <property type="match status" value="1"/>
</dbReference>
<keyword evidence="1" id="KW-1133">Transmembrane helix</keyword>
<dbReference type="OrthoDB" id="9773047at2"/>
<dbReference type="SUPFAM" id="SSF56601">
    <property type="entry name" value="beta-lactamase/transpeptidase-like"/>
    <property type="match status" value="1"/>
</dbReference>
<keyword evidence="6" id="KW-1185">Reference proteome</keyword>
<reference evidence="3 6" key="2">
    <citation type="submission" date="2020-07" db="EMBL/GenBank/DDBJ databases">
        <title>The draft genome sequence of Maribacter polysiphoniae KCTC 22021.</title>
        <authorList>
            <person name="Mu L."/>
        </authorList>
    </citation>
    <scope>NUCLEOTIDE SEQUENCE [LARGE SCALE GENOMIC DNA]</scope>
    <source>
        <strain evidence="3 6">KCTC 22021</strain>
    </source>
</reference>
<evidence type="ECO:0000313" key="4">
    <source>
        <dbReference type="EMBL" id="PWK21254.1"/>
    </source>
</evidence>
<comment type="caution">
    <text evidence="4">The sequence shown here is derived from an EMBL/GenBank/DDBJ whole genome shotgun (WGS) entry which is preliminary data.</text>
</comment>
<accession>A0A316DT75</accession>
<dbReference type="RefSeq" id="WP_109653875.1">
    <property type="nucleotide sequence ID" value="NZ_JACWLN010000011.1"/>
</dbReference>
<dbReference type="GO" id="GO:0016787">
    <property type="term" value="F:hydrolase activity"/>
    <property type="evidence" value="ECO:0007669"/>
    <property type="project" value="UniProtKB-KW"/>
</dbReference>
<sequence length="442" mass="49782">MKVVKRVVVPVLILLAGIIWFNYPKLNIISGFAAKSMASNQFIAHRSMESVNANDHNVPMIKLAHAEAIKNGAMATVYGLMKRKAICNEGSGCVLINDDYDINAYQFTPHRTHTASNLPFPYGDAAPKDTVFDNVDYQQLNKAIDGAFANAEIQKTRTVLVAYKNRIVGEKYIDGFTKDTPILGWSMTKSILATLYGILEYEGKIDLKVPAPIEDWQQDERKNITLDHLLRMQSGLAWDEDYTAISDVTRMLFLDADMTLAQKEKEAIAAPTELWNYSSGTTNLLSGILRDRFETHQEYLDYPYKALIDRIGMNSMLIETDMKGNYVGSSYGWANTRDWAKFGLLYLNKGDWNGERLFDASWVDYITTPTAFSKGTYGAHFWLNAEGEYPDVPKDLYSANGYQGQYVFVIPSKELVVVRTGLAEDPEFDVNAFLSEVIKAIH</sequence>
<dbReference type="EMBL" id="QGGQ01000012">
    <property type="protein sequence ID" value="PWK21254.1"/>
    <property type="molecule type" value="Genomic_DNA"/>
</dbReference>
<dbReference type="InterPro" id="IPR050789">
    <property type="entry name" value="Diverse_Enzym_Activities"/>
</dbReference>
<keyword evidence="1" id="KW-0812">Transmembrane</keyword>
<evidence type="ECO:0000259" key="2">
    <source>
        <dbReference type="Pfam" id="PF00144"/>
    </source>
</evidence>
<organism evidence="4 5">
    <name type="scientific">Maribacter polysiphoniae</name>
    <dbReference type="NCBI Taxonomy" id="429344"/>
    <lineage>
        <taxon>Bacteria</taxon>
        <taxon>Pseudomonadati</taxon>
        <taxon>Bacteroidota</taxon>
        <taxon>Flavobacteriia</taxon>
        <taxon>Flavobacteriales</taxon>
        <taxon>Flavobacteriaceae</taxon>
        <taxon>Maribacter</taxon>
    </lineage>
</organism>
<dbReference type="Gene3D" id="3.40.710.10">
    <property type="entry name" value="DD-peptidase/beta-lactamase superfamily"/>
    <property type="match status" value="1"/>
</dbReference>
<dbReference type="InterPro" id="IPR012338">
    <property type="entry name" value="Beta-lactam/transpept-like"/>
</dbReference>
<evidence type="ECO:0000256" key="1">
    <source>
        <dbReference type="SAM" id="Phobius"/>
    </source>
</evidence>
<evidence type="ECO:0000313" key="5">
    <source>
        <dbReference type="Proteomes" id="UP000245667"/>
    </source>
</evidence>
<dbReference type="InterPro" id="IPR001466">
    <property type="entry name" value="Beta-lactam-related"/>
</dbReference>